<dbReference type="PANTHER" id="PTHR47113:SF1">
    <property type="entry name" value="LD09343P"/>
    <property type="match status" value="1"/>
</dbReference>
<keyword evidence="1" id="KW-0472">Membrane</keyword>
<name>A0ABM1EJM2_PRICU</name>
<reference evidence="3" key="1">
    <citation type="submission" date="2025-08" db="UniProtKB">
        <authorList>
            <consortium name="RefSeq"/>
        </authorList>
    </citation>
    <scope>IDENTIFICATION</scope>
</reference>
<dbReference type="InterPro" id="IPR053317">
    <property type="entry name" value="Tubulin_polyglutamylase"/>
</dbReference>
<dbReference type="Gene3D" id="3.30.470.20">
    <property type="entry name" value="ATP-grasp fold, B domain"/>
    <property type="match status" value="1"/>
</dbReference>
<dbReference type="PROSITE" id="PS51221">
    <property type="entry name" value="TTL"/>
    <property type="match status" value="1"/>
</dbReference>
<dbReference type="PANTHER" id="PTHR47113">
    <property type="entry name" value="LD09343P"/>
    <property type="match status" value="1"/>
</dbReference>
<dbReference type="Proteomes" id="UP000695022">
    <property type="component" value="Unplaced"/>
</dbReference>
<dbReference type="RefSeq" id="XP_014672393.1">
    <property type="nucleotide sequence ID" value="XM_014816907.1"/>
</dbReference>
<dbReference type="SUPFAM" id="SSF56059">
    <property type="entry name" value="Glutathione synthetase ATP-binding domain-like"/>
    <property type="match status" value="1"/>
</dbReference>
<organism evidence="2 3">
    <name type="scientific">Priapulus caudatus</name>
    <name type="common">Priapulid worm</name>
    <dbReference type="NCBI Taxonomy" id="37621"/>
    <lineage>
        <taxon>Eukaryota</taxon>
        <taxon>Metazoa</taxon>
        <taxon>Ecdysozoa</taxon>
        <taxon>Scalidophora</taxon>
        <taxon>Priapulida</taxon>
        <taxon>Priapulimorpha</taxon>
        <taxon>Priapulimorphida</taxon>
        <taxon>Priapulidae</taxon>
        <taxon>Priapulus</taxon>
    </lineage>
</organism>
<evidence type="ECO:0000313" key="3">
    <source>
        <dbReference type="RefSeq" id="XP_014672393.1"/>
    </source>
</evidence>
<evidence type="ECO:0000256" key="1">
    <source>
        <dbReference type="SAM" id="Phobius"/>
    </source>
</evidence>
<dbReference type="Pfam" id="PF03133">
    <property type="entry name" value="TTL"/>
    <property type="match status" value="1"/>
</dbReference>
<accession>A0ABM1EJM2</accession>
<dbReference type="InterPro" id="IPR004344">
    <property type="entry name" value="TTL/TTLL_fam"/>
</dbReference>
<protein>
    <submittedName>
        <fullName evidence="3">Tubulin polyglutamylase TTLL4-like</fullName>
    </submittedName>
</protein>
<keyword evidence="1" id="KW-1133">Transmembrane helix</keyword>
<keyword evidence="1" id="KW-0812">Transmembrane</keyword>
<sequence length="516" mass="60300">MAFTVQNYNPFPGTRLARNPPMLYICVGVLACGIILTALNVYELRNMQREHFDGHKYGPVAEGREEAVRPKYWLYGKRLDSGYLSHVMAVFDRTGYARGDENTEDWDVLWAHDYPFLKLADKLHSLEPHQKVNHFPGSGWVTNKVELARTPLTHIPPAFKMPHEREKLIAHANKHPEKLWVQKNSNHRGIKIQKIADLDLKAEGTFVQEYIAKPLLIDARKFDIGVYAVLTSIRPLRLYLYDEDALFRFCPKDYHPFDPADLKRYVVEDDYTPMWKMPSLKHYYTDLGFSFKESFNMYMKSKGLNPDRVWQQIDESIIEVFTSKENQLIQSTTNYRSTRNFFEMMRFDYVLDEESNIYLMEANMSPNLSSAHFSDNRLLYEQVIYNLLSLVGVARHISHDSLRIRSNDEVNMQVSDKNILVSLDVCASDECQDCSALKCKVCRSCLTIEDKLHLKQAFLEHSNRLGCRRLYPRPMHHLRTNTRAAEDWLPSNMSVSNKLMHLWFYGKCQQDVQWCS</sequence>
<evidence type="ECO:0000313" key="2">
    <source>
        <dbReference type="Proteomes" id="UP000695022"/>
    </source>
</evidence>
<feature type="transmembrane region" description="Helical" evidence="1">
    <location>
        <begin position="22"/>
        <end position="42"/>
    </location>
</feature>
<keyword evidence="2" id="KW-1185">Reference proteome</keyword>
<proteinExistence type="predicted"/>
<dbReference type="GeneID" id="106812900"/>
<gene>
    <name evidence="3" type="primary">LOC106812900</name>
</gene>